<name>A0ABR6XQQ1_9BURK</name>
<dbReference type="Gene3D" id="3.30.565.10">
    <property type="entry name" value="Histidine kinase-like ATPase, C-terminal domain"/>
    <property type="match status" value="1"/>
</dbReference>
<proteinExistence type="predicted"/>
<evidence type="ECO:0000313" key="3">
    <source>
        <dbReference type="EMBL" id="MBC3831823.1"/>
    </source>
</evidence>
<dbReference type="RefSeq" id="WP_186890850.1">
    <property type="nucleotide sequence ID" value="NZ_JACOFU010000003.1"/>
</dbReference>
<evidence type="ECO:0000313" key="4">
    <source>
        <dbReference type="Proteomes" id="UP000643610"/>
    </source>
</evidence>
<evidence type="ECO:0000259" key="2">
    <source>
        <dbReference type="Pfam" id="PF14213"/>
    </source>
</evidence>
<dbReference type="Pfam" id="PF13581">
    <property type="entry name" value="HATPase_c_2"/>
    <property type="match status" value="1"/>
</dbReference>
<gene>
    <name evidence="3" type="ORF">H8K33_09910</name>
</gene>
<organism evidence="3 4">
    <name type="scientific">Undibacterium amnicola</name>
    <dbReference type="NCBI Taxonomy" id="1834038"/>
    <lineage>
        <taxon>Bacteria</taxon>
        <taxon>Pseudomonadati</taxon>
        <taxon>Pseudomonadota</taxon>
        <taxon>Betaproteobacteria</taxon>
        <taxon>Burkholderiales</taxon>
        <taxon>Oxalobacteraceae</taxon>
        <taxon>Undibacterium</taxon>
    </lineage>
</organism>
<keyword evidence="4" id="KW-1185">Reference proteome</keyword>
<feature type="domain" description="DUF4325" evidence="2">
    <location>
        <begin position="355"/>
        <end position="401"/>
    </location>
</feature>
<dbReference type="InterPro" id="IPR025474">
    <property type="entry name" value="DUF4325"/>
</dbReference>
<sequence>MTIAQQFALQRTENKIAFLGSLGIKDFRKVLASIHKIVNDLKYQELILDFTSCTAAFSGAMLPICSYVMSLRESRIEVSIILPEAEKLSRLFVNTNWAHYIEPRRFELSKRLSTTQVPVLSFKSSEEQNECVNRLIDCMLKSVAGLSRTDFAAVEWALNEITDNVLNHADSKIGGLVQMSVFERTKRGVEFTVCDAGIGIPKSLRSAKPELLTDMEALEAAIKEGVTRNTSTNQGNGLYGSYEISRICDGTFDIHSGNALLSLYKKELSLKSEKIPFDGTLVDARIDFSNPGLLQEALKFGGKKHRPLDFIESRYEQDNLQKIDFVMSQESRSFGSRLAARPVKVKIANLIEMCEGQKIKIDFSGVPVISSSFADEVFGHLFVELGPMRFMNALDFVHSSETIISLIDRAIKQRAALRN</sequence>
<reference evidence="3 4" key="1">
    <citation type="submission" date="2020-08" db="EMBL/GenBank/DDBJ databases">
        <title>Novel species isolated from subtropical streams in China.</title>
        <authorList>
            <person name="Lu H."/>
        </authorList>
    </citation>
    <scope>NUCLEOTIDE SEQUENCE [LARGE SCALE GENOMIC DNA]</scope>
    <source>
        <strain evidence="3 4">KCTC 52442</strain>
    </source>
</reference>
<protein>
    <submittedName>
        <fullName evidence="3">DUF4325 domain-containing protein</fullName>
    </submittedName>
</protein>
<feature type="domain" description="Histidine kinase/HSP90-like ATPase" evidence="1">
    <location>
        <begin position="127"/>
        <end position="229"/>
    </location>
</feature>
<dbReference type="InterPro" id="IPR003594">
    <property type="entry name" value="HATPase_dom"/>
</dbReference>
<dbReference type="InterPro" id="IPR036890">
    <property type="entry name" value="HATPase_C_sf"/>
</dbReference>
<accession>A0ABR6XQQ1</accession>
<evidence type="ECO:0000259" key="1">
    <source>
        <dbReference type="Pfam" id="PF13581"/>
    </source>
</evidence>
<dbReference type="EMBL" id="JACOFU010000003">
    <property type="protein sequence ID" value="MBC3831823.1"/>
    <property type="molecule type" value="Genomic_DNA"/>
</dbReference>
<dbReference type="SUPFAM" id="SSF55874">
    <property type="entry name" value="ATPase domain of HSP90 chaperone/DNA topoisomerase II/histidine kinase"/>
    <property type="match status" value="1"/>
</dbReference>
<dbReference type="Proteomes" id="UP000643610">
    <property type="component" value="Unassembled WGS sequence"/>
</dbReference>
<dbReference type="Pfam" id="PF14213">
    <property type="entry name" value="DUF4325"/>
    <property type="match status" value="1"/>
</dbReference>
<comment type="caution">
    <text evidence="3">The sequence shown here is derived from an EMBL/GenBank/DDBJ whole genome shotgun (WGS) entry which is preliminary data.</text>
</comment>